<sequence>MAVLSFTLSEEGVNCLREAITCLSRFHDEVSLEAQRDKVFSQSNLGLGILFKLSTMNPTKSAYACVSFSTARFFAKYRFSGRDRFLCRLYARVLIAIFRGRAGPTSFSGADIAKDAAVADSRAATIDHCTITVEDGPGVKSRFVVMMAFRNGCMATHRLTFESAAVVHARFNTEEAVHRWTIASRTLRQIMEHFGPGVELLDINSTDKHVNFNCYTEKAVNADEVLKKPLQTSIAVDLDEFQNIEAEEGLHIVVSVRDFRAVVQHAGLVGADLRARYSVPERPIQFSYDGDAMTCEFLLMTVGERDVPTPKQIRKSGAGPALDAATTNSSSNTAPHRTTPAIIRRGVEPVPEGLTVRAPGMAAARAGMQKRGTPQPAIPVVGAGPAAATGAARANMAFFDIRPQSQVVPQASLQAAEDGLFVGDDGWEPVRVEEDAEQDDGFGGLGWDDGERPSAWTGVTGRAQEKRQNEETGENIEIAPTQLLSDVQKLGLFYGI</sequence>
<gene>
    <name evidence="2" type="ORF">TD95_004660</name>
</gene>
<dbReference type="GO" id="GO:0000076">
    <property type="term" value="P:DNA replication checkpoint signaling"/>
    <property type="evidence" value="ECO:0007669"/>
    <property type="project" value="TreeGrafter"/>
</dbReference>
<evidence type="ECO:0000313" key="3">
    <source>
        <dbReference type="Proteomes" id="UP000033483"/>
    </source>
</evidence>
<accession>A0A0F4ZL23</accession>
<dbReference type="InterPro" id="IPR007268">
    <property type="entry name" value="Rad9/Ddc1"/>
</dbReference>
<dbReference type="GO" id="GO:0071479">
    <property type="term" value="P:cellular response to ionizing radiation"/>
    <property type="evidence" value="ECO:0007669"/>
    <property type="project" value="TreeGrafter"/>
</dbReference>
<keyword evidence="3" id="KW-1185">Reference proteome</keyword>
<dbReference type="OrthoDB" id="60092at2759"/>
<organism evidence="2 3">
    <name type="scientific">Thielaviopsis punctulata</name>
    <dbReference type="NCBI Taxonomy" id="72032"/>
    <lineage>
        <taxon>Eukaryota</taxon>
        <taxon>Fungi</taxon>
        <taxon>Dikarya</taxon>
        <taxon>Ascomycota</taxon>
        <taxon>Pezizomycotina</taxon>
        <taxon>Sordariomycetes</taxon>
        <taxon>Hypocreomycetidae</taxon>
        <taxon>Microascales</taxon>
        <taxon>Ceratocystidaceae</taxon>
        <taxon>Thielaviopsis</taxon>
    </lineage>
</organism>
<dbReference type="PANTHER" id="PTHR15237:SF0">
    <property type="entry name" value="CELL CYCLE CHECKPOINT CONTROL PROTEIN"/>
    <property type="match status" value="1"/>
</dbReference>
<evidence type="ECO:0000313" key="2">
    <source>
        <dbReference type="EMBL" id="KKA30831.1"/>
    </source>
</evidence>
<dbReference type="GO" id="GO:0006281">
    <property type="term" value="P:DNA repair"/>
    <property type="evidence" value="ECO:0007669"/>
    <property type="project" value="TreeGrafter"/>
</dbReference>
<feature type="region of interest" description="Disordered" evidence="1">
    <location>
        <begin position="436"/>
        <end position="474"/>
    </location>
</feature>
<dbReference type="GO" id="GO:0031573">
    <property type="term" value="P:mitotic intra-S DNA damage checkpoint signaling"/>
    <property type="evidence" value="ECO:0007669"/>
    <property type="project" value="TreeGrafter"/>
</dbReference>
<evidence type="ECO:0008006" key="4">
    <source>
        <dbReference type="Google" id="ProtNLM"/>
    </source>
</evidence>
<dbReference type="EMBL" id="LAEV01000222">
    <property type="protein sequence ID" value="KKA30831.1"/>
    <property type="molecule type" value="Genomic_DNA"/>
</dbReference>
<name>A0A0F4ZL23_9PEZI</name>
<dbReference type="GO" id="GO:0030896">
    <property type="term" value="C:checkpoint clamp complex"/>
    <property type="evidence" value="ECO:0007669"/>
    <property type="project" value="InterPro"/>
</dbReference>
<dbReference type="Gene3D" id="3.70.10.10">
    <property type="match status" value="1"/>
</dbReference>
<proteinExistence type="predicted"/>
<protein>
    <recommendedName>
        <fullName evidence="4">DNA repair protein rad9</fullName>
    </recommendedName>
</protein>
<reference evidence="2 3" key="1">
    <citation type="submission" date="2015-03" db="EMBL/GenBank/DDBJ databases">
        <authorList>
            <person name="Radwan O."/>
            <person name="Al-Naeli F.A."/>
            <person name="Rendon G.A."/>
            <person name="Fields C."/>
        </authorList>
    </citation>
    <scope>NUCLEOTIDE SEQUENCE [LARGE SCALE GENOMIC DNA]</scope>
    <source>
        <strain evidence="2">CR-DP1</strain>
    </source>
</reference>
<evidence type="ECO:0000256" key="1">
    <source>
        <dbReference type="SAM" id="MobiDB-lite"/>
    </source>
</evidence>
<feature type="region of interest" description="Disordered" evidence="1">
    <location>
        <begin position="309"/>
        <end position="337"/>
    </location>
</feature>
<dbReference type="Pfam" id="PF04139">
    <property type="entry name" value="Rad9"/>
    <property type="match status" value="1"/>
</dbReference>
<dbReference type="AlphaFoldDB" id="A0A0F4ZL23"/>
<comment type="caution">
    <text evidence="2">The sequence shown here is derived from an EMBL/GenBank/DDBJ whole genome shotgun (WGS) entry which is preliminary data.</text>
</comment>
<feature type="compositionally biased region" description="Polar residues" evidence="1">
    <location>
        <begin position="325"/>
        <end position="336"/>
    </location>
</feature>
<dbReference type="Proteomes" id="UP000033483">
    <property type="component" value="Unassembled WGS sequence"/>
</dbReference>
<dbReference type="PANTHER" id="PTHR15237">
    <property type="entry name" value="DNA REPAIR PROTEIN RAD9"/>
    <property type="match status" value="1"/>
</dbReference>